<dbReference type="Pfam" id="PF12706">
    <property type="entry name" value="Lactamase_B_2"/>
    <property type="match status" value="1"/>
</dbReference>
<dbReference type="Pfam" id="PF13181">
    <property type="entry name" value="TPR_8"/>
    <property type="match status" value="1"/>
</dbReference>
<dbReference type="Gene3D" id="3.60.15.10">
    <property type="entry name" value="Ribonuclease Z/Hydroxyacylglutathione hydrolase-like"/>
    <property type="match status" value="1"/>
</dbReference>
<organism evidence="2 3">
    <name type="scientific">candidate division TA06 bacterium B3_TA06</name>
    <dbReference type="NCBI Taxonomy" id="2012487"/>
    <lineage>
        <taxon>Bacteria</taxon>
        <taxon>Bacteria division TA06</taxon>
    </lineage>
</organism>
<evidence type="ECO:0000313" key="3">
    <source>
        <dbReference type="Proteomes" id="UP000317778"/>
    </source>
</evidence>
<dbReference type="Gene3D" id="1.25.40.10">
    <property type="entry name" value="Tetratricopeptide repeat domain"/>
    <property type="match status" value="1"/>
</dbReference>
<dbReference type="InterPro" id="IPR001279">
    <property type="entry name" value="Metallo-B-lactamas"/>
</dbReference>
<feature type="domain" description="Metallo-beta-lactamase" evidence="1">
    <location>
        <begin position="271"/>
        <end position="471"/>
    </location>
</feature>
<sequence>MSEEEAKLLEELKRLLREGREARRRREFDEAKELYKEGKELAVRAGWEEDAAVFEASILLIDKKFEDVISFLSPIVEKPALHLRGDAYLRIGWVQDRMKLYEQAILSYQKALGDPNYDTPGKAWHNMGITHRLRGEFEEALQWLRKAREWYLANEPRGVENVDYHISSIRRQQELRKRGLNKAAEEVGKIASLSTRESTDPLIRIRDILAENRNKVGEYAERDGREDTDILAILKGWSSSIPIISAVDRERFGGQICQGGGYFVKTEREGIVIDPGLDFLANFGTIGFHIKEVSQVIVSHNHIDHCADLIRLADLEHQWRLYDPKAERKPNICFHLDIDTHEGHRPRLLDTGVDNLNVRPINSQQPNYSINEQVTLKVFHTEHDPDNRIPDSIGFVLNLIVARDRKRSIGYTSDTAFFKRLPKYLSNCDIIIAHFSYAEPADYEGKESHTRHLGYTGLLRLIKETEANLYVISEFWGGRGDCRIELVQKLLYDLKRESREVKIIPGDVSCIIGLRKLDIRCSRCGEFVPYEEIFVTAPEVPFGKLRYLCKNCLLG</sequence>
<gene>
    <name evidence="2" type="ORF">CEE36_10025</name>
</gene>
<dbReference type="InterPro" id="IPR011990">
    <property type="entry name" value="TPR-like_helical_dom_sf"/>
</dbReference>
<dbReference type="SUPFAM" id="SSF56281">
    <property type="entry name" value="Metallo-hydrolase/oxidoreductase"/>
    <property type="match status" value="1"/>
</dbReference>
<evidence type="ECO:0000259" key="1">
    <source>
        <dbReference type="Pfam" id="PF12706"/>
    </source>
</evidence>
<evidence type="ECO:0000313" key="2">
    <source>
        <dbReference type="EMBL" id="TKJ39910.1"/>
    </source>
</evidence>
<dbReference type="Proteomes" id="UP000317778">
    <property type="component" value="Unassembled WGS sequence"/>
</dbReference>
<comment type="caution">
    <text evidence="2">The sequence shown here is derived from an EMBL/GenBank/DDBJ whole genome shotgun (WGS) entry which is preliminary data.</text>
</comment>
<dbReference type="SUPFAM" id="SSF48452">
    <property type="entry name" value="TPR-like"/>
    <property type="match status" value="1"/>
</dbReference>
<dbReference type="AlphaFoldDB" id="A0A532UY77"/>
<dbReference type="SMART" id="SM00028">
    <property type="entry name" value="TPR"/>
    <property type="match status" value="3"/>
</dbReference>
<proteinExistence type="predicted"/>
<name>A0A532UY77_UNCT6</name>
<accession>A0A532UY77</accession>
<dbReference type="EMBL" id="NJBO01000021">
    <property type="protein sequence ID" value="TKJ39910.1"/>
    <property type="molecule type" value="Genomic_DNA"/>
</dbReference>
<dbReference type="InterPro" id="IPR019734">
    <property type="entry name" value="TPR_rpt"/>
</dbReference>
<reference evidence="2 3" key="1">
    <citation type="submission" date="2017-06" db="EMBL/GenBank/DDBJ databases">
        <title>Novel microbial phyla capable of carbon fixation and sulfur reduction in deep-sea sediments.</title>
        <authorList>
            <person name="Huang J."/>
            <person name="Baker B."/>
            <person name="Wang Y."/>
        </authorList>
    </citation>
    <scope>NUCLEOTIDE SEQUENCE [LARGE SCALE GENOMIC DNA]</scope>
    <source>
        <strain evidence="2">B3_TA06</strain>
    </source>
</reference>
<dbReference type="InterPro" id="IPR036866">
    <property type="entry name" value="RibonucZ/Hydroxyglut_hydro"/>
</dbReference>
<protein>
    <recommendedName>
        <fullName evidence="1">Metallo-beta-lactamase domain-containing protein</fullName>
    </recommendedName>
</protein>